<dbReference type="AlphaFoldDB" id="A0A1G7CV67"/>
<evidence type="ECO:0000313" key="2">
    <source>
        <dbReference type="Proteomes" id="UP000198925"/>
    </source>
</evidence>
<keyword evidence="2" id="KW-1185">Reference proteome</keyword>
<evidence type="ECO:0000313" key="1">
    <source>
        <dbReference type="EMBL" id="SDE42395.1"/>
    </source>
</evidence>
<reference evidence="1 2" key="1">
    <citation type="submission" date="2016-10" db="EMBL/GenBank/DDBJ databases">
        <authorList>
            <person name="de Groot N.N."/>
        </authorList>
    </citation>
    <scope>NUCLEOTIDE SEQUENCE [LARGE SCALE GENOMIC DNA]</scope>
    <source>
        <strain evidence="1 2">CPCC 100156</strain>
    </source>
</reference>
<name>A0A1G7CV67_9PROT</name>
<gene>
    <name evidence="1" type="ORF">SAMN04487779_103522</name>
</gene>
<proteinExistence type="predicted"/>
<dbReference type="EMBL" id="FMZX01000035">
    <property type="protein sequence ID" value="SDE42395.1"/>
    <property type="molecule type" value="Genomic_DNA"/>
</dbReference>
<accession>A0A1G7CV67</accession>
<dbReference type="Proteomes" id="UP000198925">
    <property type="component" value="Unassembled WGS sequence"/>
</dbReference>
<protein>
    <submittedName>
        <fullName evidence="1">Uncharacterized protein</fullName>
    </submittedName>
</protein>
<organism evidence="1 2">
    <name type="scientific">Belnapia rosea</name>
    <dbReference type="NCBI Taxonomy" id="938405"/>
    <lineage>
        <taxon>Bacteria</taxon>
        <taxon>Pseudomonadati</taxon>
        <taxon>Pseudomonadota</taxon>
        <taxon>Alphaproteobacteria</taxon>
        <taxon>Acetobacterales</taxon>
        <taxon>Roseomonadaceae</taxon>
        <taxon>Belnapia</taxon>
    </lineage>
</organism>
<sequence>MLHNLGHGECRFAGVGKNGVVSGCLKNIPDQDGDQGLVLNDKDGRLRRFDCFSIEV</sequence>